<feature type="region of interest" description="Disordered" evidence="12">
    <location>
        <begin position="202"/>
        <end position="308"/>
    </location>
</feature>
<evidence type="ECO:0000256" key="9">
    <source>
        <dbReference type="ARBA" id="ARBA00023163"/>
    </source>
</evidence>
<evidence type="ECO:0000259" key="13">
    <source>
        <dbReference type="PROSITE" id="PS50157"/>
    </source>
</evidence>
<feature type="domain" description="C2H2-type" evidence="13">
    <location>
        <begin position="534"/>
        <end position="561"/>
    </location>
</feature>
<organism evidence="14 15">
    <name type="scientific">Hyalella azteca</name>
    <name type="common">Amphipod</name>
    <dbReference type="NCBI Taxonomy" id="294128"/>
    <lineage>
        <taxon>Eukaryota</taxon>
        <taxon>Metazoa</taxon>
        <taxon>Ecdysozoa</taxon>
        <taxon>Arthropoda</taxon>
        <taxon>Crustacea</taxon>
        <taxon>Multicrustacea</taxon>
        <taxon>Malacostraca</taxon>
        <taxon>Eumalacostraca</taxon>
        <taxon>Peracarida</taxon>
        <taxon>Amphipoda</taxon>
        <taxon>Senticaudata</taxon>
        <taxon>Talitrida</taxon>
        <taxon>Talitroidea</taxon>
        <taxon>Hyalellidae</taxon>
        <taxon>Hyalella</taxon>
    </lineage>
</organism>
<feature type="compositionally biased region" description="Polar residues" evidence="12">
    <location>
        <begin position="92"/>
        <end position="107"/>
    </location>
</feature>
<dbReference type="SMART" id="SM00355">
    <property type="entry name" value="ZnF_C2H2"/>
    <property type="match status" value="2"/>
</dbReference>
<feature type="region of interest" description="Disordered" evidence="12">
    <location>
        <begin position="326"/>
        <end position="347"/>
    </location>
</feature>
<feature type="compositionally biased region" description="Basic and acidic residues" evidence="12">
    <location>
        <begin position="143"/>
        <end position="163"/>
    </location>
</feature>
<dbReference type="PANTHER" id="PTHR45925">
    <property type="entry name" value="ZINC FINGER PROTEIN"/>
    <property type="match status" value="1"/>
</dbReference>
<dbReference type="GO" id="GO:0000978">
    <property type="term" value="F:RNA polymerase II cis-regulatory region sequence-specific DNA binding"/>
    <property type="evidence" value="ECO:0007669"/>
    <property type="project" value="TreeGrafter"/>
</dbReference>
<dbReference type="Pfam" id="PF13909">
    <property type="entry name" value="zf-H2C2_5"/>
    <property type="match status" value="1"/>
</dbReference>
<reference evidence="15" key="1">
    <citation type="submission" date="2025-08" db="UniProtKB">
        <authorList>
            <consortium name="RefSeq"/>
        </authorList>
    </citation>
    <scope>IDENTIFICATION</scope>
    <source>
        <tissue evidence="15">Whole organism</tissue>
    </source>
</reference>
<dbReference type="GO" id="GO:0005694">
    <property type="term" value="C:chromosome"/>
    <property type="evidence" value="ECO:0007669"/>
    <property type="project" value="UniProtKB-ARBA"/>
</dbReference>
<feature type="compositionally biased region" description="Polar residues" evidence="12">
    <location>
        <begin position="205"/>
        <end position="237"/>
    </location>
</feature>
<keyword evidence="9" id="KW-0804">Transcription</keyword>
<protein>
    <submittedName>
        <fullName evidence="15">Longitudinals lacking protein, isoforms A/B/D/L</fullName>
    </submittedName>
</protein>
<comment type="subcellular location">
    <subcellularLocation>
        <location evidence="1">Nucleus</location>
    </subcellularLocation>
</comment>
<proteinExistence type="inferred from homology"/>
<sequence length="596" mass="66216">MRGEDLEALLDYMYAGEVEVKHSSLASLIKAAECLCIKGLAVPDGDQAENSPLKSPVINTNNCQDNPTSKRRKLDRSSESRFSEECKRSRGSPVSGSNLQHFEQTCTKVAMRAEQSTAKDRTSMENSLENRRRNNSEGNTSIKTERESRETYSQKKATKENDISTKNMFINDDILEHEVKLEVEEEGEEMLLEKTEEDVFDEAVDSSSSVVNEPWRSNQDGGSNIQDGVDGTIQNHGSRIVTDGDSSVQYSEAMSGAGKNMPAIEDDLDRSNHDISSETSDYENSNARHDDRDGRQDGGRDGRQDGVGSCALLKSDEDFDEHRFTDAELETHDDVGDEEGNTQREADYHEDLNDDDVSILRDDRTMVSDGLETLRSMGISIQNSGPSVGFLPQNLVSSTPISRVDFAVRSHLPNPTKLGLGKDRNTILNRSQSQLIGQLNPVNRGKGRNSNILLDHGQDRAPTAHFLNHEMGRTAIHGNPIPSHFLNDSSSLTANPGLHPGLSTTQSVTLDDLRSSLSGFDPHSSSRKEADEPLHCPFCGKLCKRRDHLRLHIRIHTGEKPFKCPYCDRRTNQKNNLKLHIRNVHPGLPVMVSGSW</sequence>
<keyword evidence="7" id="KW-0805">Transcription regulation</keyword>
<dbReference type="InterPro" id="IPR000210">
    <property type="entry name" value="BTB/POZ_dom"/>
</dbReference>
<feature type="compositionally biased region" description="Basic and acidic residues" evidence="12">
    <location>
        <begin position="117"/>
        <end position="135"/>
    </location>
</feature>
<evidence type="ECO:0000256" key="11">
    <source>
        <dbReference type="PROSITE-ProRule" id="PRU00042"/>
    </source>
</evidence>
<dbReference type="GO" id="GO:0045893">
    <property type="term" value="P:positive regulation of DNA-templated transcription"/>
    <property type="evidence" value="ECO:0007669"/>
    <property type="project" value="UniProtKB-ARBA"/>
</dbReference>
<keyword evidence="4" id="KW-0677">Repeat</keyword>
<dbReference type="GeneID" id="108677367"/>
<dbReference type="RefSeq" id="XP_018021062.1">
    <property type="nucleotide sequence ID" value="XM_018165573.2"/>
</dbReference>
<comment type="similarity">
    <text evidence="2">Belongs to the krueppel C2H2-type zinc-finger protein family.</text>
</comment>
<keyword evidence="8" id="KW-0238">DNA-binding</keyword>
<dbReference type="GO" id="GO:0005634">
    <property type="term" value="C:nucleus"/>
    <property type="evidence" value="ECO:0007669"/>
    <property type="project" value="UniProtKB-SubCell"/>
</dbReference>
<feature type="domain" description="C2H2-type" evidence="13">
    <location>
        <begin position="562"/>
        <end position="587"/>
    </location>
</feature>
<evidence type="ECO:0000256" key="7">
    <source>
        <dbReference type="ARBA" id="ARBA00023015"/>
    </source>
</evidence>
<evidence type="ECO:0000256" key="5">
    <source>
        <dbReference type="ARBA" id="ARBA00022771"/>
    </source>
</evidence>
<dbReference type="GO" id="GO:0008270">
    <property type="term" value="F:zinc ion binding"/>
    <property type="evidence" value="ECO:0007669"/>
    <property type="project" value="UniProtKB-KW"/>
</dbReference>
<evidence type="ECO:0000256" key="8">
    <source>
        <dbReference type="ARBA" id="ARBA00023125"/>
    </source>
</evidence>
<accession>A0A8B7P542</accession>
<evidence type="ECO:0000256" key="2">
    <source>
        <dbReference type="ARBA" id="ARBA00006991"/>
    </source>
</evidence>
<evidence type="ECO:0000313" key="14">
    <source>
        <dbReference type="Proteomes" id="UP000694843"/>
    </source>
</evidence>
<dbReference type="GO" id="GO:0000981">
    <property type="term" value="F:DNA-binding transcription factor activity, RNA polymerase II-specific"/>
    <property type="evidence" value="ECO:0007669"/>
    <property type="project" value="TreeGrafter"/>
</dbReference>
<keyword evidence="10" id="KW-0539">Nucleus</keyword>
<evidence type="ECO:0000256" key="3">
    <source>
        <dbReference type="ARBA" id="ARBA00022723"/>
    </source>
</evidence>
<dbReference type="PROSITE" id="PS50157">
    <property type="entry name" value="ZINC_FINGER_C2H2_2"/>
    <property type="match status" value="2"/>
</dbReference>
<keyword evidence="14" id="KW-1185">Reference proteome</keyword>
<evidence type="ECO:0000256" key="10">
    <source>
        <dbReference type="ARBA" id="ARBA00023242"/>
    </source>
</evidence>
<feature type="compositionally biased region" description="Basic and acidic residues" evidence="12">
    <location>
        <begin position="75"/>
        <end position="88"/>
    </location>
</feature>
<dbReference type="SUPFAM" id="SSF57667">
    <property type="entry name" value="beta-beta-alpha zinc fingers"/>
    <property type="match status" value="1"/>
</dbReference>
<evidence type="ECO:0000313" key="15">
    <source>
        <dbReference type="RefSeq" id="XP_018021062.1"/>
    </source>
</evidence>
<dbReference type="Pfam" id="PF00096">
    <property type="entry name" value="zf-C2H2"/>
    <property type="match status" value="1"/>
</dbReference>
<dbReference type="InterPro" id="IPR036236">
    <property type="entry name" value="Znf_C2H2_sf"/>
</dbReference>
<keyword evidence="5 11" id="KW-0863">Zinc-finger</keyword>
<dbReference type="Proteomes" id="UP000694843">
    <property type="component" value="Unplaced"/>
</dbReference>
<keyword evidence="6" id="KW-0862">Zinc</keyword>
<dbReference type="AlphaFoldDB" id="A0A8B7P542"/>
<dbReference type="InterPro" id="IPR051967">
    <property type="entry name" value="Krueppel_C2H2-ZF"/>
</dbReference>
<dbReference type="Gene3D" id="3.30.160.60">
    <property type="entry name" value="Classic Zinc Finger"/>
    <property type="match status" value="2"/>
</dbReference>
<dbReference type="Pfam" id="PF00651">
    <property type="entry name" value="BTB"/>
    <property type="match status" value="1"/>
</dbReference>
<dbReference type="OrthoDB" id="6359871at2759"/>
<evidence type="ECO:0000256" key="4">
    <source>
        <dbReference type="ARBA" id="ARBA00022737"/>
    </source>
</evidence>
<dbReference type="PROSITE" id="PS00028">
    <property type="entry name" value="ZINC_FINGER_C2H2_1"/>
    <property type="match status" value="1"/>
</dbReference>
<dbReference type="InterPro" id="IPR013087">
    <property type="entry name" value="Znf_C2H2_type"/>
</dbReference>
<feature type="compositionally biased region" description="Polar residues" evidence="12">
    <location>
        <begin position="48"/>
        <end position="67"/>
    </location>
</feature>
<evidence type="ECO:0000256" key="1">
    <source>
        <dbReference type="ARBA" id="ARBA00004123"/>
    </source>
</evidence>
<dbReference type="Gene3D" id="3.30.710.10">
    <property type="entry name" value="Potassium Channel Kv1.1, Chain A"/>
    <property type="match status" value="1"/>
</dbReference>
<name>A0A8B7P542_HYAAZ</name>
<dbReference type="FunFam" id="3.30.160.60:FF:001732">
    <property type="entry name" value="Zgc:162936"/>
    <property type="match status" value="1"/>
</dbReference>
<feature type="compositionally biased region" description="Basic and acidic residues" evidence="12">
    <location>
        <begin position="286"/>
        <end position="304"/>
    </location>
</feature>
<evidence type="ECO:0000256" key="6">
    <source>
        <dbReference type="ARBA" id="ARBA00022833"/>
    </source>
</evidence>
<dbReference type="InterPro" id="IPR011333">
    <property type="entry name" value="SKP1/BTB/POZ_sf"/>
</dbReference>
<keyword evidence="3" id="KW-0479">Metal-binding</keyword>
<dbReference type="KEGG" id="hazt:108677367"/>
<evidence type="ECO:0000256" key="12">
    <source>
        <dbReference type="SAM" id="MobiDB-lite"/>
    </source>
</evidence>
<feature type="region of interest" description="Disordered" evidence="12">
    <location>
        <begin position="48"/>
        <end position="164"/>
    </location>
</feature>
<gene>
    <name evidence="15" type="primary">LOC108677367</name>
</gene>